<feature type="domain" description="DUF4873" evidence="2">
    <location>
        <begin position="6"/>
        <end position="96"/>
    </location>
</feature>
<evidence type="ECO:0000313" key="4">
    <source>
        <dbReference type="Proteomes" id="UP001224661"/>
    </source>
</evidence>
<dbReference type="Proteomes" id="UP001224661">
    <property type="component" value="Unassembled WGS sequence"/>
</dbReference>
<gene>
    <name evidence="3" type="ORF">QIS99_16890</name>
</gene>
<dbReference type="RefSeq" id="WP_282514223.1">
    <property type="nucleotide sequence ID" value="NZ_JASCIR010000013.1"/>
</dbReference>
<name>A0ABT6RTY4_9ACTN</name>
<keyword evidence="4" id="KW-1185">Reference proteome</keyword>
<reference evidence="3 4" key="1">
    <citation type="submission" date="2023-05" db="EMBL/GenBank/DDBJ databases">
        <title>Draft genome sequence of Streptomyces sp. B-S-A8 isolated from a cave soil in Thailand.</title>
        <authorList>
            <person name="Chamroensaksri N."/>
            <person name="Muangham S."/>
        </authorList>
    </citation>
    <scope>NUCLEOTIDE SEQUENCE [LARGE SCALE GENOMIC DNA]</scope>
    <source>
        <strain evidence="3 4">B-S-A8</strain>
    </source>
</reference>
<feature type="compositionally biased region" description="Basic and acidic residues" evidence="1">
    <location>
        <begin position="71"/>
        <end position="85"/>
    </location>
</feature>
<accession>A0ABT6RTY4</accession>
<evidence type="ECO:0000259" key="2">
    <source>
        <dbReference type="Pfam" id="PF16170"/>
    </source>
</evidence>
<dbReference type="Pfam" id="PF16170">
    <property type="entry name" value="DUF4873"/>
    <property type="match status" value="1"/>
</dbReference>
<evidence type="ECO:0000256" key="1">
    <source>
        <dbReference type="SAM" id="MobiDB-lite"/>
    </source>
</evidence>
<proteinExistence type="predicted"/>
<protein>
    <submittedName>
        <fullName evidence="3">DUF4873 domain-containing protein</fullName>
    </submittedName>
</protein>
<dbReference type="InterPro" id="IPR032371">
    <property type="entry name" value="DUF4873"/>
</dbReference>
<feature type="region of interest" description="Disordered" evidence="1">
    <location>
        <begin position="69"/>
        <end position="103"/>
    </location>
</feature>
<sequence length="103" mass="11369">MAQPTDDGYAGAATLVLDGEEHPVEVTLRGHFQPIDGRYHWYGRIAADVELVARLGGKRAEAVLRTPQGEARGELTDPDPWDRYRIAGTSTPPFAVDRTLPRE</sequence>
<evidence type="ECO:0000313" key="3">
    <source>
        <dbReference type="EMBL" id="MDI3387862.1"/>
    </source>
</evidence>
<dbReference type="EMBL" id="JASCIR010000013">
    <property type="protein sequence ID" value="MDI3387862.1"/>
    <property type="molecule type" value="Genomic_DNA"/>
</dbReference>
<organism evidence="3 4">
    <name type="scientific">Streptomyces solicavernae</name>
    <dbReference type="NCBI Taxonomy" id="3043614"/>
    <lineage>
        <taxon>Bacteria</taxon>
        <taxon>Bacillati</taxon>
        <taxon>Actinomycetota</taxon>
        <taxon>Actinomycetes</taxon>
        <taxon>Kitasatosporales</taxon>
        <taxon>Streptomycetaceae</taxon>
        <taxon>Streptomyces</taxon>
    </lineage>
</organism>
<comment type="caution">
    <text evidence="3">The sequence shown here is derived from an EMBL/GenBank/DDBJ whole genome shotgun (WGS) entry which is preliminary data.</text>
</comment>